<keyword evidence="10 13" id="KW-0408">Iron</keyword>
<evidence type="ECO:0000256" key="13">
    <source>
        <dbReference type="PIRSR" id="PIRSR602401-1"/>
    </source>
</evidence>
<protein>
    <recommendedName>
        <fullName evidence="18">Cytochrome P450</fullName>
    </recommendedName>
</protein>
<evidence type="ECO:0000256" key="7">
    <source>
        <dbReference type="ARBA" id="ARBA00022824"/>
    </source>
</evidence>
<accession>A0A7M7GD91</accession>
<evidence type="ECO:0000313" key="16">
    <source>
        <dbReference type="EnsemblMetazoa" id="XP_001608022"/>
    </source>
</evidence>
<dbReference type="KEGG" id="nvi:100124149"/>
<evidence type="ECO:0000256" key="2">
    <source>
        <dbReference type="ARBA" id="ARBA00004174"/>
    </source>
</evidence>
<dbReference type="CDD" id="cd11056">
    <property type="entry name" value="CYP6-like"/>
    <property type="match status" value="1"/>
</dbReference>
<evidence type="ECO:0000256" key="14">
    <source>
        <dbReference type="RuleBase" id="RU000461"/>
    </source>
</evidence>
<keyword evidence="17" id="KW-1185">Reference proteome</keyword>
<keyword evidence="15" id="KW-1133">Transmembrane helix</keyword>
<proteinExistence type="inferred from homology"/>
<dbReference type="FunFam" id="1.10.630.10:FF:000042">
    <property type="entry name" value="Cytochrome P450"/>
    <property type="match status" value="1"/>
</dbReference>
<evidence type="ECO:0000256" key="3">
    <source>
        <dbReference type="ARBA" id="ARBA00004406"/>
    </source>
</evidence>
<dbReference type="InterPro" id="IPR002401">
    <property type="entry name" value="Cyt_P450_E_grp-I"/>
</dbReference>
<evidence type="ECO:0000313" key="17">
    <source>
        <dbReference type="Proteomes" id="UP000002358"/>
    </source>
</evidence>
<keyword evidence="6 13" id="KW-0479">Metal-binding</keyword>
<dbReference type="InterPro" id="IPR036396">
    <property type="entry name" value="Cyt_P450_sf"/>
</dbReference>
<dbReference type="OrthoDB" id="2789670at2759"/>
<evidence type="ECO:0000256" key="4">
    <source>
        <dbReference type="ARBA" id="ARBA00010617"/>
    </source>
</evidence>
<dbReference type="Pfam" id="PF00067">
    <property type="entry name" value="p450"/>
    <property type="match status" value="1"/>
</dbReference>
<evidence type="ECO:0000256" key="10">
    <source>
        <dbReference type="ARBA" id="ARBA00023004"/>
    </source>
</evidence>
<dbReference type="PRINTS" id="PR00463">
    <property type="entry name" value="EP450I"/>
</dbReference>
<dbReference type="PRINTS" id="PR00385">
    <property type="entry name" value="P450"/>
</dbReference>
<keyword evidence="5 13" id="KW-0349">Heme</keyword>
<keyword evidence="9 14" id="KW-0560">Oxidoreductase</keyword>
<reference evidence="16" key="1">
    <citation type="submission" date="2021-01" db="UniProtKB">
        <authorList>
            <consortium name="EnsemblMetazoa"/>
        </authorList>
    </citation>
    <scope>IDENTIFICATION</scope>
</reference>
<comment type="cofactor">
    <cofactor evidence="1 13">
        <name>heme</name>
        <dbReference type="ChEBI" id="CHEBI:30413"/>
    </cofactor>
</comment>
<dbReference type="SUPFAM" id="SSF48264">
    <property type="entry name" value="Cytochrome P450"/>
    <property type="match status" value="1"/>
</dbReference>
<keyword evidence="7" id="KW-0256">Endoplasmic reticulum</keyword>
<dbReference type="SMR" id="A0A7M7GD91"/>
<dbReference type="InterPro" id="IPR001128">
    <property type="entry name" value="Cyt_P450"/>
</dbReference>
<dbReference type="PROSITE" id="PS00086">
    <property type="entry name" value="CYTOCHROME_P450"/>
    <property type="match status" value="1"/>
</dbReference>
<dbReference type="GO" id="GO:0020037">
    <property type="term" value="F:heme binding"/>
    <property type="evidence" value="ECO:0007669"/>
    <property type="project" value="InterPro"/>
</dbReference>
<evidence type="ECO:0008006" key="18">
    <source>
        <dbReference type="Google" id="ProtNLM"/>
    </source>
</evidence>
<comment type="similarity">
    <text evidence="4 14">Belongs to the cytochrome P450 family.</text>
</comment>
<evidence type="ECO:0000256" key="5">
    <source>
        <dbReference type="ARBA" id="ARBA00022617"/>
    </source>
</evidence>
<dbReference type="InterPro" id="IPR050476">
    <property type="entry name" value="Insect_CytP450_Detox"/>
</dbReference>
<dbReference type="PANTHER" id="PTHR24292">
    <property type="entry name" value="CYTOCHROME P450"/>
    <property type="match status" value="1"/>
</dbReference>
<dbReference type="OMA" id="SMAMECI"/>
<dbReference type="Gene3D" id="1.10.630.10">
    <property type="entry name" value="Cytochrome P450"/>
    <property type="match status" value="1"/>
</dbReference>
<feature type="transmembrane region" description="Helical" evidence="15">
    <location>
        <begin position="6"/>
        <end position="21"/>
    </location>
</feature>
<dbReference type="Proteomes" id="UP000002358">
    <property type="component" value="Chromosome 5"/>
</dbReference>
<dbReference type="EnsemblMetazoa" id="XM_001607972">
    <property type="protein sequence ID" value="XP_001608022"/>
    <property type="gene ID" value="LOC100124149"/>
</dbReference>
<dbReference type="AlphaFoldDB" id="A0A7M7GD91"/>
<keyword evidence="12 15" id="KW-0472">Membrane</keyword>
<keyword evidence="11 14" id="KW-0503">Monooxygenase</keyword>
<gene>
    <name evidence="16" type="primary">100124149</name>
</gene>
<dbReference type="GO" id="GO:0016705">
    <property type="term" value="F:oxidoreductase activity, acting on paired donors, with incorporation or reduction of molecular oxygen"/>
    <property type="evidence" value="ECO:0007669"/>
    <property type="project" value="InterPro"/>
</dbReference>
<evidence type="ECO:0000256" key="11">
    <source>
        <dbReference type="ARBA" id="ARBA00023033"/>
    </source>
</evidence>
<dbReference type="GO" id="GO:0005789">
    <property type="term" value="C:endoplasmic reticulum membrane"/>
    <property type="evidence" value="ECO:0007669"/>
    <property type="project" value="UniProtKB-SubCell"/>
</dbReference>
<dbReference type="GO" id="GO:0005506">
    <property type="term" value="F:iron ion binding"/>
    <property type="evidence" value="ECO:0007669"/>
    <property type="project" value="InterPro"/>
</dbReference>
<dbReference type="PANTHER" id="PTHR24292:SF54">
    <property type="entry name" value="CYP9F3-RELATED"/>
    <property type="match status" value="1"/>
</dbReference>
<organism evidence="16 17">
    <name type="scientific">Nasonia vitripennis</name>
    <name type="common">Parasitic wasp</name>
    <dbReference type="NCBI Taxonomy" id="7425"/>
    <lineage>
        <taxon>Eukaryota</taxon>
        <taxon>Metazoa</taxon>
        <taxon>Ecdysozoa</taxon>
        <taxon>Arthropoda</taxon>
        <taxon>Hexapoda</taxon>
        <taxon>Insecta</taxon>
        <taxon>Pterygota</taxon>
        <taxon>Neoptera</taxon>
        <taxon>Endopterygota</taxon>
        <taxon>Hymenoptera</taxon>
        <taxon>Apocrita</taxon>
        <taxon>Proctotrupomorpha</taxon>
        <taxon>Chalcidoidea</taxon>
        <taxon>Pteromalidae</taxon>
        <taxon>Pteromalinae</taxon>
        <taxon>Nasonia</taxon>
    </lineage>
</organism>
<comment type="subcellular location">
    <subcellularLocation>
        <location evidence="3">Endoplasmic reticulum membrane</location>
        <topology evidence="3">Peripheral membrane protein</topology>
    </subcellularLocation>
    <subcellularLocation>
        <location evidence="2">Microsome membrane</location>
        <topology evidence="2">Peripheral membrane protein</topology>
    </subcellularLocation>
</comment>
<sequence length="503" mass="57926">MDSTTWLLVVSAIVLCLSVYYKKKRHSFKDWGIPQPFEVPYLGSVPRNLWKKYHLSDLMKDMYNFNKEAKYVGMHTFMIPVVIITDIDLVKTVLIKEFDHFADHRELGDAVGDPLLTKNLIAINGDKWRELRQLLSPAFTSSKMKLMFELMSDCADRFTKSFSEQFLKEDDTDMKKAFTKYTNDVIATCAFGIEIDSMKNPNNEFYRYGREVTNTDGLAQLRAIYKMLFMIMFPRFAKFIGMELMREKISKFFIGVIDEAIKQRDEKGATRPDMLQLMMDARDKNSKLDLVDMTAQAFLFFVAGFETASSNMSLMAHEIAANPDVQEKLHAEINEVSEKSGDKVTYEAIANMPYLDAVFQETLRLHPQLAFLSRVCSKTFELPPALPGAKPYVMKAGEEIMIPVTGIHQDPAFFEEPTKFNPERFLEKKITTTGDPKSLGFGMGPRMCIGNRFAILETKVLFFYLLRKHTLQPCSKTCLPLKYHKFKVGPIPKEGFWLRVRER</sequence>
<evidence type="ECO:0000256" key="6">
    <source>
        <dbReference type="ARBA" id="ARBA00022723"/>
    </source>
</evidence>
<keyword evidence="8" id="KW-0492">Microsome</keyword>
<evidence type="ECO:0000256" key="15">
    <source>
        <dbReference type="SAM" id="Phobius"/>
    </source>
</evidence>
<dbReference type="InParanoid" id="A0A7M7GD91"/>
<evidence type="ECO:0000256" key="9">
    <source>
        <dbReference type="ARBA" id="ARBA00023002"/>
    </source>
</evidence>
<evidence type="ECO:0000256" key="8">
    <source>
        <dbReference type="ARBA" id="ARBA00022848"/>
    </source>
</evidence>
<dbReference type="GO" id="GO:0004497">
    <property type="term" value="F:monooxygenase activity"/>
    <property type="evidence" value="ECO:0007669"/>
    <property type="project" value="UniProtKB-KW"/>
</dbReference>
<evidence type="ECO:0000256" key="12">
    <source>
        <dbReference type="ARBA" id="ARBA00023136"/>
    </source>
</evidence>
<evidence type="ECO:0000256" key="1">
    <source>
        <dbReference type="ARBA" id="ARBA00001971"/>
    </source>
</evidence>
<feature type="binding site" description="axial binding residue" evidence="13">
    <location>
        <position position="448"/>
    </location>
    <ligand>
        <name>heme</name>
        <dbReference type="ChEBI" id="CHEBI:30413"/>
    </ligand>
    <ligandPart>
        <name>Fe</name>
        <dbReference type="ChEBI" id="CHEBI:18248"/>
    </ligandPart>
</feature>
<dbReference type="InterPro" id="IPR017972">
    <property type="entry name" value="Cyt_P450_CS"/>
</dbReference>
<name>A0A7M7GD91_NASVI</name>
<keyword evidence="15" id="KW-0812">Transmembrane</keyword>